<organism evidence="2 3">
    <name type="scientific">Chromobacterium vaccinii</name>
    <dbReference type="NCBI Taxonomy" id="1108595"/>
    <lineage>
        <taxon>Bacteria</taxon>
        <taxon>Pseudomonadati</taxon>
        <taxon>Pseudomonadota</taxon>
        <taxon>Betaproteobacteria</taxon>
        <taxon>Neisseriales</taxon>
        <taxon>Chromobacteriaceae</taxon>
        <taxon>Chromobacterium</taxon>
    </lineage>
</organism>
<dbReference type="EMBL" id="CP017707">
    <property type="protein sequence ID" value="AOZ50519.1"/>
    <property type="molecule type" value="Genomic_DNA"/>
</dbReference>
<proteinExistence type="predicted"/>
<dbReference type="KEGG" id="cvc:BKX93_11340"/>
<dbReference type="AlphaFoldDB" id="A0A1D9LGZ2"/>
<evidence type="ECO:0000313" key="3">
    <source>
        <dbReference type="Proteomes" id="UP000178776"/>
    </source>
</evidence>
<dbReference type="Proteomes" id="UP000178776">
    <property type="component" value="Chromosome"/>
</dbReference>
<accession>A0A1D9LGZ2</accession>
<evidence type="ECO:0000313" key="2">
    <source>
        <dbReference type="EMBL" id="AOZ50519.1"/>
    </source>
</evidence>
<protein>
    <submittedName>
        <fullName evidence="2">Uncharacterized protein</fullName>
    </submittedName>
</protein>
<dbReference type="STRING" id="1108595.BKX93_11340"/>
<reference evidence="2 3" key="1">
    <citation type="submission" date="2016-10" db="EMBL/GenBank/DDBJ databases">
        <title>Chromobacterium muskegensis sp. nov., an insecticidal bacterium isolated from Sphagnum bogs.</title>
        <authorList>
            <person name="Sparks M.E."/>
            <person name="Blackburn M.B."/>
            <person name="Gundersen-Rindal D.E."/>
            <person name="Mitchell A."/>
            <person name="Farrar R."/>
            <person name="Kuhar D."/>
        </authorList>
    </citation>
    <scope>NUCLEOTIDE SEQUENCE [LARGE SCALE GENOMIC DNA]</scope>
    <source>
        <strain evidence="2 3">21-1</strain>
    </source>
</reference>
<sequence>MMRRQHAAFRSPIIRATGGDARRTSQPHRASHFLGEALGPVIKQLRAEGNDKRMEQLRAALAGHDCPMAQPVEK</sequence>
<feature type="region of interest" description="Disordered" evidence="1">
    <location>
        <begin position="1"/>
        <end position="26"/>
    </location>
</feature>
<name>A0A1D9LGZ2_9NEIS</name>
<evidence type="ECO:0000256" key="1">
    <source>
        <dbReference type="SAM" id="MobiDB-lite"/>
    </source>
</evidence>
<gene>
    <name evidence="2" type="ORF">BKX93_11340</name>
</gene>